<gene>
    <name evidence="1" type="ORF">PSYPI_27569</name>
</gene>
<comment type="caution">
    <text evidence="1">The sequence shown here is derived from an EMBL/GenBank/DDBJ whole genome shotgun (WGS) entry which is preliminary data.</text>
</comment>
<dbReference type="HOGENOM" id="CLU_3065276_0_0_6"/>
<evidence type="ECO:0000313" key="1">
    <source>
        <dbReference type="EMBL" id="EGH45867.1"/>
    </source>
</evidence>
<reference evidence="1 2" key="1">
    <citation type="journal article" date="2011" name="PLoS Pathog.">
        <title>Dynamic evolution of pathogenicity revealed by sequencing and comparative genomics of 19 Pseudomonas syringae isolates.</title>
        <authorList>
            <person name="Baltrus D.A."/>
            <person name="Nishimura M.T."/>
            <person name="Romanchuk A."/>
            <person name="Chang J.H."/>
            <person name="Mukhtar M.S."/>
            <person name="Cherkis K."/>
            <person name="Roach J."/>
            <person name="Grant S.R."/>
            <person name="Jones C.D."/>
            <person name="Dangl J.L."/>
        </authorList>
    </citation>
    <scope>NUCLEOTIDE SEQUENCE [LARGE SCALE GENOMIC DNA]</scope>
    <source>
        <strain evidence="1 2">1704B</strain>
    </source>
</reference>
<evidence type="ECO:0000313" key="2">
    <source>
        <dbReference type="Proteomes" id="UP000004986"/>
    </source>
</evidence>
<dbReference type="EMBL" id="AEAI01001414">
    <property type="protein sequence ID" value="EGH45867.1"/>
    <property type="molecule type" value="Genomic_DNA"/>
</dbReference>
<name>F3GFL7_PSESJ</name>
<dbReference type="NCBIfam" id="TIGR03504">
    <property type="entry name" value="FimV_Cterm"/>
    <property type="match status" value="1"/>
</dbReference>
<sequence length="53" mass="5674">MSGTDEAATKLDLARAYIDMGDADGARDILDEVVTEGDDGQKSEAREMLSRLA</sequence>
<dbReference type="PATRIC" id="fig|629263.4.peg.4455"/>
<dbReference type="InterPro" id="IPR038440">
    <property type="entry name" value="FimV_C_sf"/>
</dbReference>
<dbReference type="AlphaFoldDB" id="F3GFL7"/>
<protein>
    <submittedName>
        <fullName evidence="1">LysM domain-containing protein</fullName>
    </submittedName>
</protein>
<organism evidence="1 2">
    <name type="scientific">Pseudomonas syringae pv. pisi str. 1704B</name>
    <dbReference type="NCBI Taxonomy" id="629263"/>
    <lineage>
        <taxon>Bacteria</taxon>
        <taxon>Pseudomonadati</taxon>
        <taxon>Pseudomonadota</taxon>
        <taxon>Gammaproteobacteria</taxon>
        <taxon>Pseudomonadales</taxon>
        <taxon>Pseudomonadaceae</taxon>
        <taxon>Pseudomonas</taxon>
        <taxon>Pseudomonas syringae</taxon>
    </lineage>
</organism>
<dbReference type="InterPro" id="IPR020011">
    <property type="entry name" value="FimV_C"/>
</dbReference>
<dbReference type="Proteomes" id="UP000004986">
    <property type="component" value="Unassembled WGS sequence"/>
</dbReference>
<dbReference type="Gene3D" id="1.20.58.2200">
    <property type="match status" value="1"/>
</dbReference>
<dbReference type="BioCyc" id="PSYR629263:G11X0-5060-MONOMER"/>
<proteinExistence type="predicted"/>
<dbReference type="Pfam" id="PF14559">
    <property type="entry name" value="TPR_19"/>
    <property type="match status" value="1"/>
</dbReference>
<accession>F3GFL7</accession>
<keyword evidence="2" id="KW-1185">Reference proteome</keyword>